<evidence type="ECO:0000313" key="3">
    <source>
        <dbReference type="Proteomes" id="UP000516028"/>
    </source>
</evidence>
<name>A0A7H0GHR4_9BURK</name>
<reference evidence="2 3" key="1">
    <citation type="submission" date="2020-08" db="EMBL/GenBank/DDBJ databases">
        <title>Genome sequence of Diaphorobacter aerolatus KACC 16536T.</title>
        <authorList>
            <person name="Hyun D.-W."/>
            <person name="Bae J.-W."/>
        </authorList>
    </citation>
    <scope>NUCLEOTIDE SEQUENCE [LARGE SCALE GENOMIC DNA]</scope>
    <source>
        <strain evidence="2 3">KACC 16536</strain>
    </source>
</reference>
<sequence length="84" mass="9907">MTKITIAETSEGFYLIVRLKWADQKDWYLCTRRDRTQPRLFKDLNRLNEHLKEAYPTESLELLRNQGLPEPGSDKRISQLGKGE</sequence>
<organism evidence="2 3">
    <name type="scientific">Diaphorobacter aerolatus</name>
    <dbReference type="NCBI Taxonomy" id="1288495"/>
    <lineage>
        <taxon>Bacteria</taxon>
        <taxon>Pseudomonadati</taxon>
        <taxon>Pseudomonadota</taxon>
        <taxon>Betaproteobacteria</taxon>
        <taxon>Burkholderiales</taxon>
        <taxon>Comamonadaceae</taxon>
        <taxon>Diaphorobacter</taxon>
    </lineage>
</organism>
<gene>
    <name evidence="2" type="ORF">H9K75_17000</name>
</gene>
<dbReference type="KEGG" id="daer:H9K75_17000"/>
<dbReference type="EMBL" id="CP060783">
    <property type="protein sequence ID" value="QNP47830.1"/>
    <property type="molecule type" value="Genomic_DNA"/>
</dbReference>
<evidence type="ECO:0000256" key="1">
    <source>
        <dbReference type="SAM" id="MobiDB-lite"/>
    </source>
</evidence>
<accession>A0A7H0GHR4</accession>
<keyword evidence="3" id="KW-1185">Reference proteome</keyword>
<dbReference type="RefSeq" id="WP_187723510.1">
    <property type="nucleotide sequence ID" value="NZ_CP060783.1"/>
</dbReference>
<feature type="compositionally biased region" description="Basic and acidic residues" evidence="1">
    <location>
        <begin position="72"/>
        <end position="84"/>
    </location>
</feature>
<proteinExistence type="predicted"/>
<feature type="region of interest" description="Disordered" evidence="1">
    <location>
        <begin position="62"/>
        <end position="84"/>
    </location>
</feature>
<protein>
    <submittedName>
        <fullName evidence="2">Uncharacterized protein</fullName>
    </submittedName>
</protein>
<dbReference type="Proteomes" id="UP000516028">
    <property type="component" value="Chromosome"/>
</dbReference>
<evidence type="ECO:0000313" key="2">
    <source>
        <dbReference type="EMBL" id="QNP47830.1"/>
    </source>
</evidence>
<dbReference type="AlphaFoldDB" id="A0A7H0GHR4"/>